<comment type="caution">
    <text evidence="1">The sequence shown here is derived from an EMBL/GenBank/DDBJ whole genome shotgun (WGS) entry which is preliminary data.</text>
</comment>
<proteinExistence type="predicted"/>
<organism evidence="1 2">
    <name type="scientific">Jimgerdemannia flammicorona</name>
    <dbReference type="NCBI Taxonomy" id="994334"/>
    <lineage>
        <taxon>Eukaryota</taxon>
        <taxon>Fungi</taxon>
        <taxon>Fungi incertae sedis</taxon>
        <taxon>Mucoromycota</taxon>
        <taxon>Mucoromycotina</taxon>
        <taxon>Endogonomycetes</taxon>
        <taxon>Endogonales</taxon>
        <taxon>Endogonaceae</taxon>
        <taxon>Jimgerdemannia</taxon>
    </lineage>
</organism>
<sequence>MNQVAQEKISLFQPVPDPRRFRRRTYGTGQLPHVHAQSAQINHIHSFRENEDLNANGGPGNMPASNLPNPPTFLSILRHAKGHFVIIKHTLENTVAIAIHGTISSLYGIHTR</sequence>
<keyword evidence="2" id="KW-1185">Reference proteome</keyword>
<dbReference type="EMBL" id="RBNI01017240">
    <property type="protein sequence ID" value="RUP04838.1"/>
    <property type="molecule type" value="Genomic_DNA"/>
</dbReference>
<dbReference type="Proteomes" id="UP000268093">
    <property type="component" value="Unassembled WGS sequence"/>
</dbReference>
<name>A0A433AQ86_9FUNG</name>
<evidence type="ECO:0000313" key="1">
    <source>
        <dbReference type="EMBL" id="RUP04838.1"/>
    </source>
</evidence>
<dbReference type="AlphaFoldDB" id="A0A433AQ86"/>
<gene>
    <name evidence="1" type="ORF">BC936DRAFT_140533</name>
</gene>
<protein>
    <submittedName>
        <fullName evidence="1">Uncharacterized protein</fullName>
    </submittedName>
</protein>
<accession>A0A433AQ86</accession>
<reference evidence="1 2" key="1">
    <citation type="journal article" date="2018" name="New Phytol.">
        <title>Phylogenomics of Endogonaceae and evolution of mycorrhizas within Mucoromycota.</title>
        <authorList>
            <person name="Chang Y."/>
            <person name="Desiro A."/>
            <person name="Na H."/>
            <person name="Sandor L."/>
            <person name="Lipzen A."/>
            <person name="Clum A."/>
            <person name="Barry K."/>
            <person name="Grigoriev I.V."/>
            <person name="Martin F.M."/>
            <person name="Stajich J.E."/>
            <person name="Smith M.E."/>
            <person name="Bonito G."/>
            <person name="Spatafora J.W."/>
        </authorList>
    </citation>
    <scope>NUCLEOTIDE SEQUENCE [LARGE SCALE GENOMIC DNA]</scope>
    <source>
        <strain evidence="1 2">GMNB39</strain>
    </source>
</reference>
<evidence type="ECO:0000313" key="2">
    <source>
        <dbReference type="Proteomes" id="UP000268093"/>
    </source>
</evidence>